<dbReference type="InterPro" id="IPR050742">
    <property type="entry name" value="Helicase_Restrict-Modif_Enz"/>
</dbReference>
<dbReference type="PROSITE" id="PS51192">
    <property type="entry name" value="HELICASE_ATP_BIND_1"/>
    <property type="match status" value="1"/>
</dbReference>
<proteinExistence type="predicted"/>
<dbReference type="SUPFAM" id="SSF52540">
    <property type="entry name" value="P-loop containing nucleoside triphosphate hydrolases"/>
    <property type="match status" value="2"/>
</dbReference>
<evidence type="ECO:0000259" key="2">
    <source>
        <dbReference type="PROSITE" id="PS51192"/>
    </source>
</evidence>
<gene>
    <name evidence="4" type="ORF">ACFO4R_01360</name>
</gene>
<dbReference type="GO" id="GO:0004386">
    <property type="term" value="F:helicase activity"/>
    <property type="evidence" value="ECO:0007669"/>
    <property type="project" value="UniProtKB-KW"/>
</dbReference>
<dbReference type="PROSITE" id="PS51194">
    <property type="entry name" value="HELICASE_CTER"/>
    <property type="match status" value="1"/>
</dbReference>
<dbReference type="Pfam" id="PF13643">
    <property type="entry name" value="DUF4145"/>
    <property type="match status" value="1"/>
</dbReference>
<dbReference type="InterPro" id="IPR025285">
    <property type="entry name" value="DUF4145"/>
</dbReference>
<dbReference type="Pfam" id="PF08463">
    <property type="entry name" value="EcoEI_R_C"/>
    <property type="match status" value="1"/>
</dbReference>
<dbReference type="Pfam" id="PF00271">
    <property type="entry name" value="Helicase_C"/>
    <property type="match status" value="1"/>
</dbReference>
<dbReference type="InterPro" id="IPR006935">
    <property type="entry name" value="Helicase/UvrB_N"/>
</dbReference>
<dbReference type="SMART" id="SM00487">
    <property type="entry name" value="DEXDc"/>
    <property type="match status" value="1"/>
</dbReference>
<accession>A0ABV9QHQ9</accession>
<evidence type="ECO:0000256" key="1">
    <source>
        <dbReference type="SAM" id="Coils"/>
    </source>
</evidence>
<dbReference type="PANTHER" id="PTHR47396">
    <property type="entry name" value="TYPE I RESTRICTION ENZYME ECOKI R PROTEIN"/>
    <property type="match status" value="1"/>
</dbReference>
<dbReference type="CDD" id="cd18032">
    <property type="entry name" value="DEXHc_RE_I_III_res"/>
    <property type="match status" value="1"/>
</dbReference>
<evidence type="ECO:0000313" key="5">
    <source>
        <dbReference type="Proteomes" id="UP001595916"/>
    </source>
</evidence>
<evidence type="ECO:0000313" key="4">
    <source>
        <dbReference type="EMBL" id="MFC4803719.1"/>
    </source>
</evidence>
<dbReference type="Gene3D" id="3.40.50.300">
    <property type="entry name" value="P-loop containing nucleotide triphosphate hydrolases"/>
    <property type="match status" value="2"/>
</dbReference>
<keyword evidence="1" id="KW-0175">Coiled coil</keyword>
<name>A0ABV9QHQ9_9FIRM</name>
<evidence type="ECO:0000259" key="3">
    <source>
        <dbReference type="PROSITE" id="PS51194"/>
    </source>
</evidence>
<keyword evidence="5" id="KW-1185">Reference proteome</keyword>
<dbReference type="InterPro" id="IPR014001">
    <property type="entry name" value="Helicase_ATP-bd"/>
</dbReference>
<dbReference type="PANTHER" id="PTHR47396:SF1">
    <property type="entry name" value="ATP-DEPENDENT HELICASE IRC3-RELATED"/>
    <property type="match status" value="1"/>
</dbReference>
<dbReference type="CDD" id="cd18799">
    <property type="entry name" value="SF2_C_EcoAI-like"/>
    <property type="match status" value="1"/>
</dbReference>
<feature type="domain" description="Helicase C-terminal" evidence="3">
    <location>
        <begin position="600"/>
        <end position="780"/>
    </location>
</feature>
<dbReference type="InterPro" id="IPR027417">
    <property type="entry name" value="P-loop_NTPase"/>
</dbReference>
<dbReference type="InterPro" id="IPR013670">
    <property type="entry name" value="EcoEI_R_C_dom"/>
</dbReference>
<keyword evidence="4" id="KW-0347">Helicase</keyword>
<comment type="caution">
    <text evidence="4">The sequence shown here is derived from an EMBL/GenBank/DDBJ whole genome shotgun (WGS) entry which is preliminary data.</text>
</comment>
<sequence>MATNFDFLRKDKAFDSFAEQAVDAEKSLMISSSTTAILCRRALELGVRWLYTTDKTLKVPYQDNLSSLIHEKTFVDTLEPNLFPLLKYIVKLGNMAVHTSQPISRDKAVLSLRNLYEFYKWVQYCYSSEYQELEYDESLLPHGKEEKRTVQELQELSKQLSSKDRKLEEMQRENESLREQMSLLKERNLSERNFQIDPETEKETRIKYVDIDLVDAGWEFGRDVLTEVALTGMPNESGTGRADYVLYGNNGLPLAVIEAKRTGVNAEAGSQQAKLYADCLEEQYTQRPFLFTTNGFETYFTDDYNDHPRRKVSGIFSKQSLQLRMDRRISQKQLEDISINNKITDRPYQKEAVIAVCDAIKNKYRKVLIVQATGSGKTRVSVSIVDVLRKHNYIKNILFLADRTALVKQAKNTYNTLLPDLTSCNLLEGKDDAEQSRMVFSTYPTMMNAIDEQKKKDGGRLFTPGHFDLIIIDESHRSIYKKYQEIFDYFDAMLLGMTATPKNEIDKNTYSVFDLERGVPTFAYELREAVKDGYLVNYRPFEYKSKIMENGIHYDELTDEEKDHFEETFAFDEKVDKDISNNAINQWLFNRDTIDMVLATLMEKGLKVEGGDKLGKTIIFAKNSRHAQAITDRFKALFPEYGSYFIAQVDYSVRYADNLIDEFGTKDKNPQIAVSVDMLDTGIDIPEILNLVFFKPVRSFSKFWQMIGRGTRLCKDLFGAGRDKEEFLILDFCNNFEFFRINTQGYEAKIGESLAESIFNCKISLIRELQSAKYSSEEYASYREELVRELHRSVCRLDNASYRVRLHLRQVEKYRQEESWLHLESGSVSELREHIAPLIAPEKENELARRFDKLMYYIELAFLQDKKMIKYVNEISRTAEKLSRIRIPQVEQERTMIEKARDSAFWEGAGLADMEAVRESFRNLVQFLERENQQIYYTNFSDEIISIKEGEPVYVKHDLENYRKKVEFYLKKHKDNIAVYKLRQNKRLTKSDLKELERILWSELGTKSDYQREYGDTPIGRLVRRVVGVEREVVNIAFGEFLSEEKLNLQQIRFVKLIVDYIVQNGNIEDNRVLTEEPFRSVGSIAHLFKDDMKTAQNIIGVIEYIRKNSEETA</sequence>
<keyword evidence="4" id="KW-0547">Nucleotide-binding</keyword>
<feature type="coiled-coil region" evidence="1">
    <location>
        <begin position="150"/>
        <end position="187"/>
    </location>
</feature>
<dbReference type="EMBL" id="JBHSHL010000003">
    <property type="protein sequence ID" value="MFC4803719.1"/>
    <property type="molecule type" value="Genomic_DNA"/>
</dbReference>
<dbReference type="Pfam" id="PF04313">
    <property type="entry name" value="HSDR_N"/>
    <property type="match status" value="1"/>
</dbReference>
<protein>
    <submittedName>
        <fullName evidence="4">DEAD/DEAH box helicase family protein</fullName>
    </submittedName>
</protein>
<dbReference type="Pfam" id="PF04851">
    <property type="entry name" value="ResIII"/>
    <property type="match status" value="1"/>
</dbReference>
<dbReference type="InterPro" id="IPR007409">
    <property type="entry name" value="Restrct_endonuc_type1_HsdR_N"/>
</dbReference>
<reference evidence="5" key="1">
    <citation type="journal article" date="2019" name="Int. J. Syst. Evol. Microbiol.">
        <title>The Global Catalogue of Microorganisms (GCM) 10K type strain sequencing project: providing services to taxonomists for standard genome sequencing and annotation.</title>
        <authorList>
            <consortium name="The Broad Institute Genomics Platform"/>
            <consortium name="The Broad Institute Genome Sequencing Center for Infectious Disease"/>
            <person name="Wu L."/>
            <person name="Ma J."/>
        </authorList>
    </citation>
    <scope>NUCLEOTIDE SEQUENCE [LARGE SCALE GENOMIC DNA]</scope>
    <source>
        <strain evidence="5">CCUG 46385</strain>
    </source>
</reference>
<keyword evidence="4" id="KW-0378">Hydrolase</keyword>
<dbReference type="InterPro" id="IPR001650">
    <property type="entry name" value="Helicase_C-like"/>
</dbReference>
<dbReference type="Gene3D" id="3.90.1570.30">
    <property type="match status" value="1"/>
</dbReference>
<dbReference type="Proteomes" id="UP001595916">
    <property type="component" value="Unassembled WGS sequence"/>
</dbReference>
<feature type="domain" description="Helicase ATP-binding" evidence="2">
    <location>
        <begin position="358"/>
        <end position="519"/>
    </location>
</feature>
<keyword evidence="4" id="KW-0067">ATP-binding</keyword>
<organism evidence="4 5">
    <name type="scientific">Filifactor villosus</name>
    <dbReference type="NCBI Taxonomy" id="29374"/>
    <lineage>
        <taxon>Bacteria</taxon>
        <taxon>Bacillati</taxon>
        <taxon>Bacillota</taxon>
        <taxon>Clostridia</taxon>
        <taxon>Peptostreptococcales</taxon>
        <taxon>Filifactoraceae</taxon>
        <taxon>Filifactor</taxon>
    </lineage>
</organism>
<dbReference type="RefSeq" id="WP_379787170.1">
    <property type="nucleotide sequence ID" value="NZ_JBHSHL010000003.1"/>
</dbReference>